<protein>
    <submittedName>
        <fullName evidence="2">Uncharacterized protein</fullName>
    </submittedName>
</protein>
<comment type="caution">
    <text evidence="2">The sequence shown here is derived from an EMBL/GenBank/DDBJ whole genome shotgun (WGS) entry which is preliminary data.</text>
</comment>
<dbReference type="AlphaFoldDB" id="A0A2N5UIP5"/>
<feature type="region of interest" description="Disordered" evidence="1">
    <location>
        <begin position="164"/>
        <end position="184"/>
    </location>
</feature>
<dbReference type="EMBL" id="PGCI01000140">
    <property type="protein sequence ID" value="PLW37621.1"/>
    <property type="molecule type" value="Genomic_DNA"/>
</dbReference>
<dbReference type="Proteomes" id="UP000235392">
    <property type="component" value="Unassembled WGS sequence"/>
</dbReference>
<evidence type="ECO:0000256" key="1">
    <source>
        <dbReference type="SAM" id="MobiDB-lite"/>
    </source>
</evidence>
<feature type="compositionally biased region" description="Basic and acidic residues" evidence="1">
    <location>
        <begin position="173"/>
        <end position="184"/>
    </location>
</feature>
<evidence type="ECO:0000313" key="2">
    <source>
        <dbReference type="EMBL" id="PLW37621.1"/>
    </source>
</evidence>
<reference evidence="2 3" key="1">
    <citation type="submission" date="2017-11" db="EMBL/GenBank/DDBJ databases">
        <title>De novo assembly and phasing of dikaryotic genomes from two isolates of Puccinia coronata f. sp. avenae, the causal agent of oat crown rust.</title>
        <authorList>
            <person name="Miller M.E."/>
            <person name="Zhang Y."/>
            <person name="Omidvar V."/>
            <person name="Sperschneider J."/>
            <person name="Schwessinger B."/>
            <person name="Raley C."/>
            <person name="Palmer J.M."/>
            <person name="Garnica D."/>
            <person name="Upadhyaya N."/>
            <person name="Rathjen J."/>
            <person name="Taylor J.M."/>
            <person name="Park R.F."/>
            <person name="Dodds P.N."/>
            <person name="Hirsch C.D."/>
            <person name="Kianian S.F."/>
            <person name="Figueroa M."/>
        </authorList>
    </citation>
    <scope>NUCLEOTIDE SEQUENCE [LARGE SCALE GENOMIC DNA]</scope>
    <source>
        <strain evidence="2">12SD80</strain>
    </source>
</reference>
<gene>
    <name evidence="2" type="ORF">PCASD_09062</name>
</gene>
<organism evidence="2 3">
    <name type="scientific">Puccinia coronata f. sp. avenae</name>
    <dbReference type="NCBI Taxonomy" id="200324"/>
    <lineage>
        <taxon>Eukaryota</taxon>
        <taxon>Fungi</taxon>
        <taxon>Dikarya</taxon>
        <taxon>Basidiomycota</taxon>
        <taxon>Pucciniomycotina</taxon>
        <taxon>Pucciniomycetes</taxon>
        <taxon>Pucciniales</taxon>
        <taxon>Pucciniaceae</taxon>
        <taxon>Puccinia</taxon>
    </lineage>
</organism>
<accession>A0A2N5UIP5</accession>
<evidence type="ECO:0000313" key="3">
    <source>
        <dbReference type="Proteomes" id="UP000235392"/>
    </source>
</evidence>
<proteinExistence type="predicted"/>
<sequence length="184" mass="19802">MNLSHVESTIDEALGFDACVFVPQQSGMAQGGCTHHWACVFAYNIWTYHPDGGYSPLSCSWSLGDCTYPSEASVRRRVYGHWPLVGEYSPPATRNGQGGYVSTGTGLWRVGTVPQQPGTAKGAVRITGLVSVLEKPNGISPMVCTVLLANPGCGRTVPIRQRPVSVDASTDTSQKHHEIQVTRD</sequence>
<name>A0A2N5UIP5_9BASI</name>